<feature type="compositionally biased region" description="Polar residues" evidence="13">
    <location>
        <begin position="167"/>
        <end position="184"/>
    </location>
</feature>
<comment type="subcellular location">
    <subcellularLocation>
        <location evidence="2">Nucleus</location>
    </subcellularLocation>
</comment>
<comment type="function">
    <text evidence="1">May be involved in transcriptional regulation.</text>
</comment>
<dbReference type="FunFam" id="3.30.160.60:FF:000870">
    <property type="entry name" value="zinc finger protein 197 isoform X1"/>
    <property type="match status" value="1"/>
</dbReference>
<keyword evidence="16" id="KW-1185">Reference proteome</keyword>
<evidence type="ECO:0000256" key="3">
    <source>
        <dbReference type="ARBA" id="ARBA00006991"/>
    </source>
</evidence>
<evidence type="ECO:0000256" key="6">
    <source>
        <dbReference type="ARBA" id="ARBA00022771"/>
    </source>
</evidence>
<dbReference type="SUPFAM" id="SSF57667">
    <property type="entry name" value="beta-beta-alpha zinc fingers"/>
    <property type="match status" value="4"/>
</dbReference>
<feature type="domain" description="C2H2-type" evidence="14">
    <location>
        <begin position="601"/>
        <end position="628"/>
    </location>
</feature>
<gene>
    <name evidence="15" type="ORF">GDO81_030214</name>
</gene>
<dbReference type="GO" id="GO:0000981">
    <property type="term" value="F:DNA-binding transcription factor activity, RNA polymerase II-specific"/>
    <property type="evidence" value="ECO:0007669"/>
    <property type="project" value="TreeGrafter"/>
</dbReference>
<evidence type="ECO:0000259" key="14">
    <source>
        <dbReference type="PROSITE" id="PS50157"/>
    </source>
</evidence>
<evidence type="ECO:0000256" key="5">
    <source>
        <dbReference type="ARBA" id="ARBA00022737"/>
    </source>
</evidence>
<evidence type="ECO:0000256" key="4">
    <source>
        <dbReference type="ARBA" id="ARBA00022723"/>
    </source>
</evidence>
<sequence>MELQIRNYERESRKLIFQELHCTTLAEYCRMNLVPRVLRSNLCPTLFKEDESYCKQFENILNKCSFDLMLLTINYLKKSIKEMREKISTIQLKLTSCLPETEWKSLKMKIEKNLMEFRKETEIKKREKFLRDIEDYQLKRVYSWQDPTSGNFGKSVNTKRYSEDETSNSSSECGTSRRNPQVFKQQERSHQSRSQPTPMAGVGQRRQLNTHPDLLADLNRLERTPGNGVSQSGKKNRVACTERSSGVEKSRSSMKQKSSEDEDRSLTSLRSELSGHDKKGIPTITKSHACNIATTAPLLQKSSPNKGPCQHHGSLKISKEVIKIMEQQEKHCKSNVKCISAQNTDSATGNIIYKEIPHSGKDNRKSIVTYPGKRPCTCVCTSEDTESTNGLSRNPCRGACTIELGKCNSSGETDSKKRCRSETFKVDKGPRKVSRKSGKNQQGTGRKKRKKSHMIGVKAAFLSKFKDKYLERRSEVLLQRVSWKLQECKKCRKKFPVLVLKNRRRQKAEVFRWRVRSCITGQSKACTKCKKVIHDKRLSSATESYSCTQCGKRFLQRELLDLHQKSHIEEKLFVCPLCGKRFVQQSLLLLHQRTHTVNKPHQCMECGNLFFNKSLFAEHLRTHKEAKPFLCPDCGKCFADNTTLVIHQRIHTGEKPFRCKECSKSFSQHSTLVSHQRIHSGEKPYECHVCGKRFSDRSSAASHQRIHNGEKPFRCQDCGKSFTQSSNLRRHERLHMGQKPYVCAKCGKAFNESTKLKSHENVHLKKEKREAQKMK</sequence>
<feature type="region of interest" description="Disordered" evidence="13">
    <location>
        <begin position="423"/>
        <end position="453"/>
    </location>
</feature>
<dbReference type="Gene3D" id="3.30.160.60">
    <property type="entry name" value="Classic Zinc Finger"/>
    <property type="match status" value="8"/>
</dbReference>
<evidence type="ECO:0000256" key="7">
    <source>
        <dbReference type="ARBA" id="ARBA00022833"/>
    </source>
</evidence>
<dbReference type="AlphaFoldDB" id="A0AAV6ZEG0"/>
<name>A0AAV6ZEG0_ENGPU</name>
<organism evidence="15 16">
    <name type="scientific">Engystomops pustulosus</name>
    <name type="common">Tungara frog</name>
    <name type="synonym">Physalaemus pustulosus</name>
    <dbReference type="NCBI Taxonomy" id="76066"/>
    <lineage>
        <taxon>Eukaryota</taxon>
        <taxon>Metazoa</taxon>
        <taxon>Chordata</taxon>
        <taxon>Craniata</taxon>
        <taxon>Vertebrata</taxon>
        <taxon>Euteleostomi</taxon>
        <taxon>Amphibia</taxon>
        <taxon>Batrachia</taxon>
        <taxon>Anura</taxon>
        <taxon>Neobatrachia</taxon>
        <taxon>Hyloidea</taxon>
        <taxon>Leptodactylidae</taxon>
        <taxon>Leiuperinae</taxon>
        <taxon>Engystomops</taxon>
    </lineage>
</organism>
<feature type="domain" description="C2H2-type" evidence="14">
    <location>
        <begin position="657"/>
        <end position="684"/>
    </location>
</feature>
<dbReference type="Proteomes" id="UP000824782">
    <property type="component" value="Unassembled WGS sequence"/>
</dbReference>
<dbReference type="FunFam" id="3.30.160.60:FF:000862">
    <property type="entry name" value="zinc finger protein 697"/>
    <property type="match status" value="1"/>
</dbReference>
<keyword evidence="7" id="KW-0862">Zinc</keyword>
<evidence type="ECO:0000313" key="16">
    <source>
        <dbReference type="Proteomes" id="UP000824782"/>
    </source>
</evidence>
<feature type="region of interest" description="Disordered" evidence="13">
    <location>
        <begin position="153"/>
        <end position="207"/>
    </location>
</feature>
<feature type="domain" description="C2H2-type" evidence="14">
    <location>
        <begin position="741"/>
        <end position="768"/>
    </location>
</feature>
<feature type="domain" description="C2H2-type" evidence="14">
    <location>
        <begin position="573"/>
        <end position="600"/>
    </location>
</feature>
<dbReference type="PANTHER" id="PTHR23235">
    <property type="entry name" value="KRUEPPEL-LIKE TRANSCRIPTION FACTOR"/>
    <property type="match status" value="1"/>
</dbReference>
<comment type="caution">
    <text evidence="15">The sequence shown here is derived from an EMBL/GenBank/DDBJ whole genome shotgun (WGS) entry which is preliminary data.</text>
</comment>
<dbReference type="FunFam" id="3.30.160.60:FF:001270">
    <property type="entry name" value="zinc finger protein 583 isoform X1"/>
    <property type="match status" value="1"/>
</dbReference>
<keyword evidence="6 12" id="KW-0863">Zinc-finger</keyword>
<feature type="region of interest" description="Disordered" evidence="13">
    <location>
        <begin position="222"/>
        <end position="282"/>
    </location>
</feature>
<dbReference type="GO" id="GO:0000978">
    <property type="term" value="F:RNA polymerase II cis-regulatory region sequence-specific DNA binding"/>
    <property type="evidence" value="ECO:0007669"/>
    <property type="project" value="TreeGrafter"/>
</dbReference>
<evidence type="ECO:0000256" key="12">
    <source>
        <dbReference type="PROSITE-ProRule" id="PRU00042"/>
    </source>
</evidence>
<proteinExistence type="inferred from homology"/>
<dbReference type="InterPro" id="IPR036236">
    <property type="entry name" value="Znf_C2H2_sf"/>
</dbReference>
<evidence type="ECO:0000256" key="11">
    <source>
        <dbReference type="ARBA" id="ARBA00023242"/>
    </source>
</evidence>
<keyword evidence="11" id="KW-0539">Nucleus</keyword>
<feature type="domain" description="C2H2-type" evidence="14">
    <location>
        <begin position="545"/>
        <end position="572"/>
    </location>
</feature>
<feature type="domain" description="C2H2-type" evidence="14">
    <location>
        <begin position="713"/>
        <end position="740"/>
    </location>
</feature>
<dbReference type="FunFam" id="3.30.160.60:FF:000342">
    <property type="entry name" value="zinc finger protein 394"/>
    <property type="match status" value="1"/>
</dbReference>
<keyword evidence="5" id="KW-0677">Repeat</keyword>
<dbReference type="PANTHER" id="PTHR23235:SF178">
    <property type="entry name" value="C2H2-TYPE DOMAIN-CONTAINING PROTEIN-RELATED"/>
    <property type="match status" value="1"/>
</dbReference>
<dbReference type="FunFam" id="3.30.160.60:FF:002343">
    <property type="entry name" value="Zinc finger protein 33A"/>
    <property type="match status" value="2"/>
</dbReference>
<dbReference type="GO" id="GO:0008270">
    <property type="term" value="F:zinc ion binding"/>
    <property type="evidence" value="ECO:0007669"/>
    <property type="project" value="UniProtKB-KW"/>
</dbReference>
<keyword evidence="8" id="KW-0805">Transcription regulation</keyword>
<evidence type="ECO:0000256" key="8">
    <source>
        <dbReference type="ARBA" id="ARBA00023015"/>
    </source>
</evidence>
<evidence type="ECO:0000256" key="9">
    <source>
        <dbReference type="ARBA" id="ARBA00023125"/>
    </source>
</evidence>
<evidence type="ECO:0000256" key="2">
    <source>
        <dbReference type="ARBA" id="ARBA00004123"/>
    </source>
</evidence>
<dbReference type="GO" id="GO:0005634">
    <property type="term" value="C:nucleus"/>
    <property type="evidence" value="ECO:0007669"/>
    <property type="project" value="UniProtKB-SubCell"/>
</dbReference>
<keyword evidence="9" id="KW-0238">DNA-binding</keyword>
<evidence type="ECO:0000313" key="15">
    <source>
        <dbReference type="EMBL" id="KAG8546625.1"/>
    </source>
</evidence>
<dbReference type="FunFam" id="3.30.160.60:FF:000690">
    <property type="entry name" value="Zinc finger protein 354C"/>
    <property type="match status" value="1"/>
</dbReference>
<accession>A0AAV6ZEG0</accession>
<evidence type="ECO:0000256" key="13">
    <source>
        <dbReference type="SAM" id="MobiDB-lite"/>
    </source>
</evidence>
<comment type="similarity">
    <text evidence="3">Belongs to the krueppel C2H2-type zinc-finger protein family.</text>
</comment>
<keyword evidence="4" id="KW-0479">Metal-binding</keyword>
<feature type="domain" description="C2H2-type" evidence="14">
    <location>
        <begin position="629"/>
        <end position="656"/>
    </location>
</feature>
<protein>
    <recommendedName>
        <fullName evidence="14">C2H2-type domain-containing protein</fullName>
    </recommendedName>
</protein>
<evidence type="ECO:0000256" key="10">
    <source>
        <dbReference type="ARBA" id="ARBA00023163"/>
    </source>
</evidence>
<dbReference type="InterPro" id="IPR013087">
    <property type="entry name" value="Znf_C2H2_type"/>
</dbReference>
<dbReference type="FunFam" id="3.30.160.60:FF:000100">
    <property type="entry name" value="Zinc finger 45-like"/>
    <property type="match status" value="1"/>
</dbReference>
<dbReference type="PROSITE" id="PS50157">
    <property type="entry name" value="ZINC_FINGER_C2H2_2"/>
    <property type="match status" value="8"/>
</dbReference>
<feature type="domain" description="C2H2-type" evidence="14">
    <location>
        <begin position="685"/>
        <end position="712"/>
    </location>
</feature>
<dbReference type="EMBL" id="WNYA01001005">
    <property type="protein sequence ID" value="KAG8546625.1"/>
    <property type="molecule type" value="Genomic_DNA"/>
</dbReference>
<dbReference type="Pfam" id="PF00096">
    <property type="entry name" value="zf-C2H2"/>
    <property type="match status" value="6"/>
</dbReference>
<reference evidence="15" key="1">
    <citation type="thesis" date="2020" institute="ProQuest LLC" country="789 East Eisenhower Parkway, Ann Arbor, MI, USA">
        <title>Comparative Genomics and Chromosome Evolution.</title>
        <authorList>
            <person name="Mudd A.B."/>
        </authorList>
    </citation>
    <scope>NUCLEOTIDE SEQUENCE</scope>
    <source>
        <strain evidence="15">237g6f4</strain>
        <tissue evidence="15">Blood</tissue>
    </source>
</reference>
<dbReference type="SMART" id="SM00355">
    <property type="entry name" value="ZnF_C2H2"/>
    <property type="match status" value="8"/>
</dbReference>
<keyword evidence="10" id="KW-0804">Transcription</keyword>
<dbReference type="PROSITE" id="PS00028">
    <property type="entry name" value="ZINC_FINGER_C2H2_1"/>
    <property type="match status" value="8"/>
</dbReference>
<evidence type="ECO:0000256" key="1">
    <source>
        <dbReference type="ARBA" id="ARBA00003767"/>
    </source>
</evidence>